<proteinExistence type="predicted"/>
<accession>A0A6J6PDD4</accession>
<evidence type="ECO:0000313" key="1">
    <source>
        <dbReference type="EMBL" id="CAB4694705.1"/>
    </source>
</evidence>
<organism evidence="1">
    <name type="scientific">freshwater metagenome</name>
    <dbReference type="NCBI Taxonomy" id="449393"/>
    <lineage>
        <taxon>unclassified sequences</taxon>
        <taxon>metagenomes</taxon>
        <taxon>ecological metagenomes</taxon>
    </lineage>
</organism>
<sequence>MRSAGPPGTARVVVDQLGSRPATLGAGRLLCLDGAAGSGKTTLSAAVHELTGARVVHLDDLYAGWSGLGEIDEQLATLLEPLGRGEPGHYRRYDWHRRAWAETVIVEPAALLVLEGVGCGAARFAALQTLLVWVTAPPDLRLTRGLERDGIELQPQWTTWMREEERVFARERTHERADIVVDGTGRTPPVLR</sequence>
<reference evidence="1" key="1">
    <citation type="submission" date="2020-05" db="EMBL/GenBank/DDBJ databases">
        <authorList>
            <person name="Chiriac C."/>
            <person name="Salcher M."/>
            <person name="Ghai R."/>
            <person name="Kavagutti S V."/>
        </authorList>
    </citation>
    <scope>NUCLEOTIDE SEQUENCE</scope>
</reference>
<dbReference type="SUPFAM" id="SSF52540">
    <property type="entry name" value="P-loop containing nucleoside triphosphate hydrolases"/>
    <property type="match status" value="1"/>
</dbReference>
<dbReference type="EMBL" id="CAEZXR010000051">
    <property type="protein sequence ID" value="CAB4694705.1"/>
    <property type="molecule type" value="Genomic_DNA"/>
</dbReference>
<gene>
    <name evidence="1" type="ORF">UFOPK2579_00615</name>
</gene>
<dbReference type="AlphaFoldDB" id="A0A6J6PDD4"/>
<dbReference type="InterPro" id="IPR027417">
    <property type="entry name" value="P-loop_NTPase"/>
</dbReference>
<dbReference type="Gene3D" id="3.40.50.300">
    <property type="entry name" value="P-loop containing nucleotide triphosphate hydrolases"/>
    <property type="match status" value="1"/>
</dbReference>
<protein>
    <submittedName>
        <fullName evidence="1">Unannotated protein</fullName>
    </submittedName>
</protein>
<name>A0A6J6PDD4_9ZZZZ</name>